<organism evidence="3 4">
    <name type="scientific">Schaedlerella arabinosiphila</name>
    <dbReference type="NCBI Taxonomy" id="2044587"/>
    <lineage>
        <taxon>Bacteria</taxon>
        <taxon>Bacillati</taxon>
        <taxon>Bacillota</taxon>
        <taxon>Clostridia</taxon>
        <taxon>Lachnospirales</taxon>
        <taxon>Lachnospiraceae</taxon>
        <taxon>Schaedlerella</taxon>
    </lineage>
</organism>
<dbReference type="AlphaFoldDB" id="A0A9X5H6D1"/>
<dbReference type="Gene3D" id="2.10.260.10">
    <property type="match status" value="1"/>
</dbReference>
<dbReference type="GO" id="GO:0097351">
    <property type="term" value="F:toxin sequestering activity"/>
    <property type="evidence" value="ECO:0007669"/>
    <property type="project" value="InterPro"/>
</dbReference>
<dbReference type="Proteomes" id="UP000474104">
    <property type="component" value="Unassembled WGS sequence"/>
</dbReference>
<comment type="caution">
    <text evidence="3">The sequence shown here is derived from an EMBL/GenBank/DDBJ whole genome shotgun (WGS) entry which is preliminary data.</text>
</comment>
<dbReference type="InterPro" id="IPR037914">
    <property type="entry name" value="SpoVT-AbrB_sf"/>
</dbReference>
<dbReference type="InterPro" id="IPR007159">
    <property type="entry name" value="SpoVT-AbrB_dom"/>
</dbReference>
<dbReference type="SUPFAM" id="SSF89447">
    <property type="entry name" value="AbrB/MazE/MraZ-like"/>
    <property type="match status" value="1"/>
</dbReference>
<dbReference type="PANTHER" id="PTHR40516">
    <property type="entry name" value="ANTITOXIN CHPS-RELATED"/>
    <property type="match status" value="1"/>
</dbReference>
<dbReference type="SMART" id="SM00966">
    <property type="entry name" value="SpoVT_AbrB"/>
    <property type="match status" value="1"/>
</dbReference>
<dbReference type="OrthoDB" id="9795766at2"/>
<evidence type="ECO:0000259" key="2">
    <source>
        <dbReference type="PROSITE" id="PS51740"/>
    </source>
</evidence>
<evidence type="ECO:0000256" key="1">
    <source>
        <dbReference type="PROSITE-ProRule" id="PRU01076"/>
    </source>
</evidence>
<feature type="domain" description="SpoVT-AbrB" evidence="2">
    <location>
        <begin position="3"/>
        <end position="48"/>
    </location>
</feature>
<dbReference type="RefSeq" id="WP_004075376.1">
    <property type="nucleotide sequence ID" value="NZ_CASCYM010000046.1"/>
</dbReference>
<evidence type="ECO:0000313" key="3">
    <source>
        <dbReference type="EMBL" id="NDO68021.1"/>
    </source>
</evidence>
<dbReference type="GO" id="GO:0003677">
    <property type="term" value="F:DNA binding"/>
    <property type="evidence" value="ECO:0007669"/>
    <property type="project" value="UniProtKB-UniRule"/>
</dbReference>
<dbReference type="PANTHER" id="PTHR40516:SF1">
    <property type="entry name" value="ANTITOXIN CHPS-RELATED"/>
    <property type="match status" value="1"/>
</dbReference>
<protein>
    <submittedName>
        <fullName evidence="3">AbrB/MazE/SpoVT family DNA-binding domain-containing protein</fullName>
    </submittedName>
</protein>
<dbReference type="InterPro" id="IPR039052">
    <property type="entry name" value="Antitox_PemI-like"/>
</dbReference>
<proteinExistence type="predicted"/>
<dbReference type="EMBL" id="VIRB01000034">
    <property type="protein sequence ID" value="NDO68021.1"/>
    <property type="molecule type" value="Genomic_DNA"/>
</dbReference>
<dbReference type="Pfam" id="PF04014">
    <property type="entry name" value="MazE_antitoxin"/>
    <property type="match status" value="1"/>
</dbReference>
<name>A0A9X5H6D1_9FIRM</name>
<gene>
    <name evidence="3" type="ORF">FMM80_04580</name>
</gene>
<sequence>MQATIQKWGNSQGIRIPKAFLEALGMIENDIVELSRVDDHIVIKKVKKESNLTLEQIFKDYEGESTVEEFDWGAPVGREVW</sequence>
<accession>A0A9X5H6D1</accession>
<dbReference type="PROSITE" id="PS51740">
    <property type="entry name" value="SPOVT_ABRB"/>
    <property type="match status" value="1"/>
</dbReference>
<keyword evidence="1 3" id="KW-0238">DNA-binding</keyword>
<reference evidence="3 4" key="1">
    <citation type="submission" date="2019-07" db="EMBL/GenBank/DDBJ databases">
        <title>Draft genome sequences of 15 bacterial species constituting the stable defined intestinal microbiota of the GM15 gnotobiotic mouse model.</title>
        <authorList>
            <person name="Elie C."/>
            <person name="Mathieu A."/>
            <person name="Saliou A."/>
            <person name="Darnaud M."/>
            <person name="Leulier F."/>
            <person name="Tamellini A."/>
        </authorList>
    </citation>
    <scope>NUCLEOTIDE SEQUENCE [LARGE SCALE GENOMIC DNA]</scope>
    <source>
        <strain evidence="4">ASF 502</strain>
    </source>
</reference>
<evidence type="ECO:0000313" key="4">
    <source>
        <dbReference type="Proteomes" id="UP000474104"/>
    </source>
</evidence>